<proteinExistence type="predicted"/>
<feature type="domain" description="Reverse transcriptase" evidence="1">
    <location>
        <begin position="522"/>
        <end position="786"/>
    </location>
</feature>
<comment type="caution">
    <text evidence="2">The sequence shown here is derived from an EMBL/GenBank/DDBJ whole genome shotgun (WGS) entry which is preliminary data.</text>
</comment>
<dbReference type="GO" id="GO:0003824">
    <property type="term" value="F:catalytic activity"/>
    <property type="evidence" value="ECO:0007669"/>
    <property type="project" value="InterPro"/>
</dbReference>
<evidence type="ECO:0000313" key="2">
    <source>
        <dbReference type="EMBL" id="PNF26150.1"/>
    </source>
</evidence>
<evidence type="ECO:0000259" key="1">
    <source>
        <dbReference type="PROSITE" id="PS50878"/>
    </source>
</evidence>
<dbReference type="PANTHER" id="PTHR33332">
    <property type="entry name" value="REVERSE TRANSCRIPTASE DOMAIN-CONTAINING PROTEIN"/>
    <property type="match status" value="1"/>
</dbReference>
<protein>
    <recommendedName>
        <fullName evidence="1">Reverse transcriptase domain-containing protein</fullName>
    </recommendedName>
</protein>
<sequence>MVEANTKANKEFHIPPITSFNGITKKANEIKMFNVFHQNIRGLRGKANELLSHLHPVFPHILCFTEHHMNPLELQQLNIDSYKLAANYCRTLYEKGGVCIYLHTSLNFVNIKLTKDCIDKDFEVCAVKLNLRSKRFCIITVYRAPTGNIDTFITKLDTILRNLYSSTQEYIICGDININYLSDSERKSRLDAVLRTYNLINIVNFPTRIQGNSATAIDNIFVDITSRDNYSIRPIINGLSDHDAQSITFNTINMRSYAKQFKIIRKINKHTIDDFLIKLSYETWDLIFSSDDVNTMFNSFLDTYLKIYYASFPQKKIKISNKKSDWITLGIKTSCKRKRELYIACRNSNNLELRNYYKKYCNILSGVIKEAKRLKYDSKIKKSNNKNKTIWDIVKFETNRGSHNDRICTLKVNGKRIRENHVIAETFNKYFLSVAEKSNVKNKQTNINTSHFPNTTPIQYLLQAFMNPFPNIKLNSLSTKEVENIIKSLKLKNSYGYDEISTKVLKMSSVYISSPLTHICNKSLSQGIFPDRLKYSQIKPLFKKGDKSNISNYRPISLLTSFSKVLEKAMSIQLLEHLNKNNILVDEQFGFRTNTSTDSAIYKLTNEIHKALNSKNLIGGIFCDLEKAFDCVNHEVLLSKLEFYGIKGKAKLWFESYFSNRYQRVVITDTKLNLNDSSTWGKMRHGVPQGSILGPLLFLLYVNDLPKIINEKTVPILFADDTSVLVTSLNYNDLHVKINSALHSINEWFKVNQLSINFNKTHYIHFSASNNKPITETKIAYEGKEITTVSNIKFLGIHIDEKMNWKCHIEHITSKTSAVCYIIRSIKPFTSLSTLKMVYHSYFNSIINYGIPFWGNSPLSIKIFRMQKNIIRIMLGCRRRDSCRKLFKKLEILPLASQYILSLMLFVAKNRSEFIVNSEIHRKNTRQQKNLHLPLVNLRMYQKGIYYSGTKVYNNLPQHIKDVSSDIKMFEVLLKQFLLLHSFYSLQEYFCYKSP</sequence>
<dbReference type="InterPro" id="IPR000477">
    <property type="entry name" value="RT_dom"/>
</dbReference>
<dbReference type="Gene3D" id="3.60.10.10">
    <property type="entry name" value="Endonuclease/exonuclease/phosphatase"/>
    <property type="match status" value="1"/>
</dbReference>
<reference evidence="2 3" key="1">
    <citation type="submission" date="2017-12" db="EMBL/GenBank/DDBJ databases">
        <title>Hemimetabolous genomes reveal molecular basis of termite eusociality.</title>
        <authorList>
            <person name="Harrison M.C."/>
            <person name="Jongepier E."/>
            <person name="Robertson H.M."/>
            <person name="Arning N."/>
            <person name="Bitard-Feildel T."/>
            <person name="Chao H."/>
            <person name="Childers C.P."/>
            <person name="Dinh H."/>
            <person name="Doddapaneni H."/>
            <person name="Dugan S."/>
            <person name="Gowin J."/>
            <person name="Greiner C."/>
            <person name="Han Y."/>
            <person name="Hu H."/>
            <person name="Hughes D.S.T."/>
            <person name="Huylmans A.-K."/>
            <person name="Kemena C."/>
            <person name="Kremer L.P.M."/>
            <person name="Lee S.L."/>
            <person name="Lopez-Ezquerra A."/>
            <person name="Mallet L."/>
            <person name="Monroy-Kuhn J.M."/>
            <person name="Moser A."/>
            <person name="Murali S.C."/>
            <person name="Muzny D.M."/>
            <person name="Otani S."/>
            <person name="Piulachs M.-D."/>
            <person name="Poelchau M."/>
            <person name="Qu J."/>
            <person name="Schaub F."/>
            <person name="Wada-Katsumata A."/>
            <person name="Worley K.C."/>
            <person name="Xie Q."/>
            <person name="Ylla G."/>
            <person name="Poulsen M."/>
            <person name="Gibbs R.A."/>
            <person name="Schal C."/>
            <person name="Richards S."/>
            <person name="Belles X."/>
            <person name="Korb J."/>
            <person name="Bornberg-Bauer E."/>
        </authorList>
    </citation>
    <scope>NUCLEOTIDE SEQUENCE [LARGE SCALE GENOMIC DNA]</scope>
    <source>
        <tissue evidence="2">Whole body</tissue>
    </source>
</reference>
<organism evidence="2 3">
    <name type="scientific">Cryptotermes secundus</name>
    <dbReference type="NCBI Taxonomy" id="105785"/>
    <lineage>
        <taxon>Eukaryota</taxon>
        <taxon>Metazoa</taxon>
        <taxon>Ecdysozoa</taxon>
        <taxon>Arthropoda</taxon>
        <taxon>Hexapoda</taxon>
        <taxon>Insecta</taxon>
        <taxon>Pterygota</taxon>
        <taxon>Neoptera</taxon>
        <taxon>Polyneoptera</taxon>
        <taxon>Dictyoptera</taxon>
        <taxon>Blattodea</taxon>
        <taxon>Blattoidea</taxon>
        <taxon>Termitoidae</taxon>
        <taxon>Kalotermitidae</taxon>
        <taxon>Cryptotermitinae</taxon>
        <taxon>Cryptotermes</taxon>
    </lineage>
</organism>
<evidence type="ECO:0000313" key="3">
    <source>
        <dbReference type="Proteomes" id="UP000235965"/>
    </source>
</evidence>
<dbReference type="CDD" id="cd01650">
    <property type="entry name" value="RT_nLTR_like"/>
    <property type="match status" value="1"/>
</dbReference>
<name>A0A2J7QC44_9NEOP</name>
<gene>
    <name evidence="2" type="ORF">B7P43_G04459</name>
</gene>
<dbReference type="InterPro" id="IPR036691">
    <property type="entry name" value="Endo/exonu/phosph_ase_sf"/>
</dbReference>
<accession>A0A2J7QC44</accession>
<dbReference type="GO" id="GO:0071897">
    <property type="term" value="P:DNA biosynthetic process"/>
    <property type="evidence" value="ECO:0007669"/>
    <property type="project" value="UniProtKB-ARBA"/>
</dbReference>
<dbReference type="InterPro" id="IPR005135">
    <property type="entry name" value="Endo/exonuclease/phosphatase"/>
</dbReference>
<dbReference type="InterPro" id="IPR043502">
    <property type="entry name" value="DNA/RNA_pol_sf"/>
</dbReference>
<dbReference type="EMBL" id="NEVH01016292">
    <property type="protein sequence ID" value="PNF26150.1"/>
    <property type="molecule type" value="Genomic_DNA"/>
</dbReference>
<dbReference type="AlphaFoldDB" id="A0A2J7QC44"/>
<dbReference type="Pfam" id="PF00078">
    <property type="entry name" value="RVT_1"/>
    <property type="match status" value="1"/>
</dbReference>
<dbReference type="SUPFAM" id="SSF56672">
    <property type="entry name" value="DNA/RNA polymerases"/>
    <property type="match status" value="1"/>
</dbReference>
<dbReference type="PROSITE" id="PS50878">
    <property type="entry name" value="RT_POL"/>
    <property type="match status" value="1"/>
</dbReference>
<dbReference type="SUPFAM" id="SSF56219">
    <property type="entry name" value="DNase I-like"/>
    <property type="match status" value="1"/>
</dbReference>
<dbReference type="Proteomes" id="UP000235965">
    <property type="component" value="Unassembled WGS sequence"/>
</dbReference>
<keyword evidence="3" id="KW-1185">Reference proteome</keyword>
<dbReference type="OrthoDB" id="414730at2759"/>
<dbReference type="Pfam" id="PF14529">
    <property type="entry name" value="Exo_endo_phos_2"/>
    <property type="match status" value="1"/>
</dbReference>